<protein>
    <submittedName>
        <fullName evidence="1">Uncharacterized protein</fullName>
    </submittedName>
</protein>
<evidence type="ECO:0000313" key="1">
    <source>
        <dbReference type="EMBL" id="EAL69489.1"/>
    </source>
</evidence>
<comment type="caution">
    <text evidence="1">The sequence shown here is derived from an EMBL/GenBank/DDBJ whole genome shotgun (WGS) entry which is preliminary data.</text>
</comment>
<dbReference type="dictyBase" id="DDB_G0275477"/>
<dbReference type="Proteomes" id="UP000002195">
    <property type="component" value="Unassembled WGS sequence"/>
</dbReference>
<dbReference type="EMBL" id="AAFI02000013">
    <property type="protein sequence ID" value="EAL69489.1"/>
    <property type="molecule type" value="Genomic_DNA"/>
</dbReference>
<accession>Q552Q5</accession>
<dbReference type="KEGG" id="ddi:DDB_G0275477"/>
<evidence type="ECO:0000313" key="2">
    <source>
        <dbReference type="Proteomes" id="UP000002195"/>
    </source>
</evidence>
<dbReference type="InParanoid" id="Q86IA7"/>
<dbReference type="HOGENOM" id="CLU_3072687_0_0_1"/>
<dbReference type="GeneID" id="8620213"/>
<dbReference type="VEuPathDB" id="AmoebaDB:DDB_G0275477"/>
<keyword evidence="2" id="KW-1185">Reference proteome</keyword>
<dbReference type="PaxDb" id="44689-DDB0167201"/>
<organism evidence="1 2">
    <name type="scientific">Dictyostelium discoideum</name>
    <name type="common">Social amoeba</name>
    <dbReference type="NCBI Taxonomy" id="44689"/>
    <lineage>
        <taxon>Eukaryota</taxon>
        <taxon>Amoebozoa</taxon>
        <taxon>Evosea</taxon>
        <taxon>Eumycetozoa</taxon>
        <taxon>Dictyostelia</taxon>
        <taxon>Dictyosteliales</taxon>
        <taxon>Dictyosteliaceae</taxon>
        <taxon>Dictyostelium</taxon>
    </lineage>
</organism>
<reference evidence="1 2" key="1">
    <citation type="journal article" date="2005" name="Nature">
        <title>The genome of the social amoeba Dictyostelium discoideum.</title>
        <authorList>
            <consortium name="The Dictyostelium discoideum Sequencing Consortium"/>
            <person name="Eichinger L."/>
            <person name="Pachebat J.A."/>
            <person name="Glockner G."/>
            <person name="Rajandream M.A."/>
            <person name="Sucgang R."/>
            <person name="Berriman M."/>
            <person name="Song J."/>
            <person name="Olsen R."/>
            <person name="Szafranski K."/>
            <person name="Xu Q."/>
            <person name="Tunggal B."/>
            <person name="Kummerfeld S."/>
            <person name="Madera M."/>
            <person name="Konfortov B.A."/>
            <person name="Rivero F."/>
            <person name="Bankier A.T."/>
            <person name="Lehmann R."/>
            <person name="Hamlin N."/>
            <person name="Davies R."/>
            <person name="Gaudet P."/>
            <person name="Fey P."/>
            <person name="Pilcher K."/>
            <person name="Chen G."/>
            <person name="Saunders D."/>
            <person name="Sodergren E."/>
            <person name="Davis P."/>
            <person name="Kerhornou A."/>
            <person name="Nie X."/>
            <person name="Hall N."/>
            <person name="Anjard C."/>
            <person name="Hemphill L."/>
            <person name="Bason N."/>
            <person name="Farbrother P."/>
            <person name="Desany B."/>
            <person name="Just E."/>
            <person name="Morio T."/>
            <person name="Rost R."/>
            <person name="Churcher C."/>
            <person name="Cooper J."/>
            <person name="Haydock S."/>
            <person name="van Driessche N."/>
            <person name="Cronin A."/>
            <person name="Goodhead I."/>
            <person name="Muzny D."/>
            <person name="Mourier T."/>
            <person name="Pain A."/>
            <person name="Lu M."/>
            <person name="Harper D."/>
            <person name="Lindsay R."/>
            <person name="Hauser H."/>
            <person name="James K."/>
            <person name="Quiles M."/>
            <person name="Madan Babu M."/>
            <person name="Saito T."/>
            <person name="Buchrieser C."/>
            <person name="Wardroper A."/>
            <person name="Felder M."/>
            <person name="Thangavelu M."/>
            <person name="Johnson D."/>
            <person name="Knights A."/>
            <person name="Loulseged H."/>
            <person name="Mungall K."/>
            <person name="Oliver K."/>
            <person name="Price C."/>
            <person name="Quail M.A."/>
            <person name="Urushihara H."/>
            <person name="Hernandez J."/>
            <person name="Rabbinowitsch E."/>
            <person name="Steffen D."/>
            <person name="Sanders M."/>
            <person name="Ma J."/>
            <person name="Kohara Y."/>
            <person name="Sharp S."/>
            <person name="Simmonds M."/>
            <person name="Spiegler S."/>
            <person name="Tivey A."/>
            <person name="Sugano S."/>
            <person name="White B."/>
            <person name="Walker D."/>
            <person name="Woodward J."/>
            <person name="Winckler T."/>
            <person name="Tanaka Y."/>
            <person name="Shaulsky G."/>
            <person name="Schleicher M."/>
            <person name="Weinstock G."/>
            <person name="Rosenthal A."/>
            <person name="Cox E.C."/>
            <person name="Chisholm R.L."/>
            <person name="Gibbs R."/>
            <person name="Loomis W.F."/>
            <person name="Platzer M."/>
            <person name="Kay R.R."/>
            <person name="Williams J."/>
            <person name="Dear P.H."/>
            <person name="Noegel A.A."/>
            <person name="Barrell B."/>
            <person name="Kuspa A."/>
        </authorList>
    </citation>
    <scope>NUCLEOTIDE SEQUENCE [LARGE SCALE GENOMIC DNA]</scope>
    <source>
        <strain evidence="1 2">AX4</strain>
    </source>
</reference>
<dbReference type="AlphaFoldDB" id="Q86IA7"/>
<name>Q86IA7_DICDI</name>
<dbReference type="RefSeq" id="XP_643626.1">
    <property type="nucleotide sequence ID" value="XM_638534.1"/>
</dbReference>
<accession>Q86IA7</accession>
<sequence length="53" mass="6199">MLFKSIISLPSNNLECSSKIECENKTIKNSDINTKTSMRRIISFFTRPHFITY</sequence>
<gene>
    <name evidence="1" type="ORF">DDB_G0275477</name>
</gene>
<proteinExistence type="predicted"/>